<dbReference type="AlphaFoldDB" id="A0A9W6XB09"/>
<dbReference type="OrthoDB" id="123721at2759"/>
<dbReference type="EMBL" id="BSXT01000837">
    <property type="protein sequence ID" value="GMF34919.1"/>
    <property type="molecule type" value="Genomic_DNA"/>
</dbReference>
<sequence>MKVFGPLRYAHIPSEKRCMLDSKAFKCRFMRYEDGVKGYRVFNVAMGKVQIVCTVKFMETTDSGQLMMRLEIDEDEETGEPERQSDFLPPLVPTSDVTSIVEARRRNVTTPDVTPVGAAITTYTDHPMITRSRARLIDEITNPEDGGTQKARGGPIEDLDKRQKVDQADAKADDKQLTIEGEMLMTVNEEVPRSHNKATTSDTRGTRTQMPERRFFVID</sequence>
<accession>A0A9W6XB09</accession>
<evidence type="ECO:0000313" key="4">
    <source>
        <dbReference type="Proteomes" id="UP001165121"/>
    </source>
</evidence>
<evidence type="ECO:0000256" key="1">
    <source>
        <dbReference type="SAM" id="MobiDB-lite"/>
    </source>
</evidence>
<gene>
    <name evidence="3" type="ORF">Pfra01_000910600</name>
</gene>
<name>A0A9W6XB09_9STRA</name>
<reference evidence="3" key="1">
    <citation type="submission" date="2023-04" db="EMBL/GenBank/DDBJ databases">
        <title>Phytophthora fragariaefolia NBRC 109709.</title>
        <authorList>
            <person name="Ichikawa N."/>
            <person name="Sato H."/>
            <person name="Tonouchi N."/>
        </authorList>
    </citation>
    <scope>NUCLEOTIDE SEQUENCE</scope>
    <source>
        <strain evidence="3">NBRC 109709</strain>
    </source>
</reference>
<feature type="compositionally biased region" description="Polar residues" evidence="1">
    <location>
        <begin position="197"/>
        <end position="209"/>
    </location>
</feature>
<comment type="caution">
    <text evidence="3">The sequence shown here is derived from an EMBL/GenBank/DDBJ whole genome shotgun (WGS) entry which is preliminary data.</text>
</comment>
<evidence type="ECO:0000313" key="3">
    <source>
        <dbReference type="EMBL" id="GMF34919.1"/>
    </source>
</evidence>
<dbReference type="Proteomes" id="UP001165121">
    <property type="component" value="Unassembled WGS sequence"/>
</dbReference>
<feature type="region of interest" description="Disordered" evidence="1">
    <location>
        <begin position="188"/>
        <end position="210"/>
    </location>
</feature>
<dbReference type="InterPro" id="IPR057670">
    <property type="entry name" value="SH3_retrovirus"/>
</dbReference>
<feature type="domain" description="Retroviral polymerase SH3-like" evidence="2">
    <location>
        <begin position="9"/>
        <end position="61"/>
    </location>
</feature>
<evidence type="ECO:0000259" key="2">
    <source>
        <dbReference type="Pfam" id="PF25597"/>
    </source>
</evidence>
<dbReference type="Pfam" id="PF25597">
    <property type="entry name" value="SH3_retrovirus"/>
    <property type="match status" value="1"/>
</dbReference>
<organism evidence="3 4">
    <name type="scientific">Phytophthora fragariaefolia</name>
    <dbReference type="NCBI Taxonomy" id="1490495"/>
    <lineage>
        <taxon>Eukaryota</taxon>
        <taxon>Sar</taxon>
        <taxon>Stramenopiles</taxon>
        <taxon>Oomycota</taxon>
        <taxon>Peronosporomycetes</taxon>
        <taxon>Peronosporales</taxon>
        <taxon>Peronosporaceae</taxon>
        <taxon>Phytophthora</taxon>
    </lineage>
</organism>
<protein>
    <submittedName>
        <fullName evidence="3">Unnamed protein product</fullName>
    </submittedName>
</protein>
<proteinExistence type="predicted"/>
<keyword evidence="4" id="KW-1185">Reference proteome</keyword>